<keyword evidence="9" id="KW-1185">Reference proteome</keyword>
<dbReference type="EMBL" id="FOGG01000013">
    <property type="protein sequence ID" value="SER65925.1"/>
    <property type="molecule type" value="Genomic_DNA"/>
</dbReference>
<feature type="transmembrane region" description="Helical" evidence="7">
    <location>
        <begin position="412"/>
        <end position="429"/>
    </location>
</feature>
<keyword evidence="5 7" id="KW-0472">Membrane</keyword>
<keyword evidence="4 7" id="KW-1133">Transmembrane helix</keyword>
<dbReference type="OrthoDB" id="9814523at2"/>
<evidence type="ECO:0000256" key="1">
    <source>
        <dbReference type="ARBA" id="ARBA00004141"/>
    </source>
</evidence>
<dbReference type="CDD" id="cd10328">
    <property type="entry name" value="SLC5sbd_YidK"/>
    <property type="match status" value="1"/>
</dbReference>
<feature type="transmembrane region" description="Helical" evidence="7">
    <location>
        <begin position="462"/>
        <end position="480"/>
    </location>
</feature>
<comment type="similarity">
    <text evidence="2 6">Belongs to the sodium:solute symporter (SSF) (TC 2.A.21) family.</text>
</comment>
<dbReference type="AlphaFoldDB" id="A0A1H9R091"/>
<evidence type="ECO:0000313" key="8">
    <source>
        <dbReference type="EMBL" id="SER65925.1"/>
    </source>
</evidence>
<dbReference type="InterPro" id="IPR001734">
    <property type="entry name" value="Na/solute_symporter"/>
</dbReference>
<evidence type="ECO:0000256" key="2">
    <source>
        <dbReference type="ARBA" id="ARBA00006434"/>
    </source>
</evidence>
<feature type="transmembrane region" description="Helical" evidence="7">
    <location>
        <begin position="191"/>
        <end position="208"/>
    </location>
</feature>
<dbReference type="STRING" id="390241.SAMN04488023_11362"/>
<dbReference type="Gene3D" id="1.20.1730.10">
    <property type="entry name" value="Sodium/glucose cotransporter"/>
    <property type="match status" value="1"/>
</dbReference>
<organism evidence="8 9">
    <name type="scientific">Pedobacter rhizosphaerae</name>
    <dbReference type="NCBI Taxonomy" id="390241"/>
    <lineage>
        <taxon>Bacteria</taxon>
        <taxon>Pseudomonadati</taxon>
        <taxon>Bacteroidota</taxon>
        <taxon>Sphingobacteriia</taxon>
        <taxon>Sphingobacteriales</taxon>
        <taxon>Sphingobacteriaceae</taxon>
        <taxon>Pedobacter</taxon>
    </lineage>
</organism>
<dbReference type="InterPro" id="IPR038377">
    <property type="entry name" value="Na/Glc_symporter_sf"/>
</dbReference>
<dbReference type="GO" id="GO:0005886">
    <property type="term" value="C:plasma membrane"/>
    <property type="evidence" value="ECO:0007669"/>
    <property type="project" value="TreeGrafter"/>
</dbReference>
<dbReference type="NCBIfam" id="TIGR00813">
    <property type="entry name" value="sss"/>
    <property type="match status" value="1"/>
</dbReference>
<evidence type="ECO:0000256" key="3">
    <source>
        <dbReference type="ARBA" id="ARBA00022692"/>
    </source>
</evidence>
<feature type="transmembrane region" description="Helical" evidence="7">
    <location>
        <begin position="6"/>
        <end position="22"/>
    </location>
</feature>
<evidence type="ECO:0000313" key="9">
    <source>
        <dbReference type="Proteomes" id="UP000199572"/>
    </source>
</evidence>
<dbReference type="Proteomes" id="UP000199572">
    <property type="component" value="Unassembled WGS sequence"/>
</dbReference>
<feature type="transmembrane region" description="Helical" evidence="7">
    <location>
        <begin position="119"/>
        <end position="141"/>
    </location>
</feature>
<feature type="transmembrane region" description="Helical" evidence="7">
    <location>
        <begin position="508"/>
        <end position="529"/>
    </location>
</feature>
<evidence type="ECO:0000256" key="7">
    <source>
        <dbReference type="SAM" id="Phobius"/>
    </source>
</evidence>
<protein>
    <submittedName>
        <fullName evidence="8">Solute:Na+ symporter, SSS family</fullName>
    </submittedName>
</protein>
<dbReference type="NCBIfam" id="NF007790">
    <property type="entry name" value="PRK10484.1"/>
    <property type="match status" value="1"/>
</dbReference>
<feature type="transmembrane region" description="Helical" evidence="7">
    <location>
        <begin position="43"/>
        <end position="63"/>
    </location>
</feature>
<keyword evidence="3 7" id="KW-0812">Transmembrane</keyword>
<proteinExistence type="inferred from homology"/>
<feature type="transmembrane region" description="Helical" evidence="7">
    <location>
        <begin position="327"/>
        <end position="360"/>
    </location>
</feature>
<evidence type="ECO:0000256" key="4">
    <source>
        <dbReference type="ARBA" id="ARBA00022989"/>
    </source>
</evidence>
<comment type="subcellular location">
    <subcellularLocation>
        <location evidence="1">Membrane</location>
        <topology evidence="1">Multi-pass membrane protein</topology>
    </subcellularLocation>
</comment>
<feature type="transmembrane region" description="Helical" evidence="7">
    <location>
        <begin position="75"/>
        <end position="98"/>
    </location>
</feature>
<dbReference type="RefSeq" id="WP_090884650.1">
    <property type="nucleotide sequence ID" value="NZ_FOGG01000013.1"/>
</dbReference>
<dbReference type="PANTHER" id="PTHR11819">
    <property type="entry name" value="SOLUTE CARRIER FAMILY 5"/>
    <property type="match status" value="1"/>
</dbReference>
<feature type="transmembrane region" description="Helical" evidence="7">
    <location>
        <begin position="241"/>
        <end position="259"/>
    </location>
</feature>
<sequence>MGAIAIISFVLFTVLAATISYFKSRKTQRSTVTGFLFANRTNGFILIGASLFFSNISANQFIGENESVYINNMSVIGWGISSILAMIIVSEFFIPIYFKTGIRTIPDFLEKRYDPQAKTLVSVIFLFSYIINLLPSVLYGGSVAFSNLIDLSAFKLSYWESIWIFVWVMGLIGSIYTILGGFKAITISDTVLSAGMLVLIVALPYYGLRYLGHGDFYTGLHTILSTKKEHLNAIGSSKDAVPFPTLFTGMFIINLYYWGMEQYIIQQVLAAKSLEEGQKGIALTCFAKLLCPLLINVPGLIAVHVYPALTNTTQVFPMLIKDVLPPVLTGLSACVLFGAAITTFNAGLNSSSTLFILNLYKPFQEKRGKELSDKKLLRVGRLFQIGVSLFAMTFAPFIIFSKNGFYEYLQKISAIFSLPIFTIIFLGFITKKMPPIAAKIGMIFFITCYVLSEWVFTVPLHYLHVLAIIFVVTVILMLSISRFYPNQKPYQLVLNNNIEIVPWHKRHYYHIVLIVLMALVFFLFSPYVLA</sequence>
<feature type="transmembrane region" description="Helical" evidence="7">
    <location>
        <begin position="161"/>
        <end position="179"/>
    </location>
</feature>
<evidence type="ECO:0000256" key="6">
    <source>
        <dbReference type="RuleBase" id="RU362091"/>
    </source>
</evidence>
<feature type="transmembrane region" description="Helical" evidence="7">
    <location>
        <begin position="436"/>
        <end position="456"/>
    </location>
</feature>
<dbReference type="Pfam" id="PF00474">
    <property type="entry name" value="SSF"/>
    <property type="match status" value="1"/>
</dbReference>
<name>A0A1H9R091_9SPHI</name>
<dbReference type="GO" id="GO:0005412">
    <property type="term" value="F:D-glucose:sodium symporter activity"/>
    <property type="evidence" value="ECO:0007669"/>
    <property type="project" value="TreeGrafter"/>
</dbReference>
<dbReference type="PROSITE" id="PS50283">
    <property type="entry name" value="NA_SOLUT_SYMP_3"/>
    <property type="match status" value="1"/>
</dbReference>
<evidence type="ECO:0000256" key="5">
    <source>
        <dbReference type="ARBA" id="ARBA00023136"/>
    </source>
</evidence>
<accession>A0A1H9R091</accession>
<feature type="transmembrane region" description="Helical" evidence="7">
    <location>
        <begin position="280"/>
        <end position="307"/>
    </location>
</feature>
<gene>
    <name evidence="8" type="ORF">SAMN04488023_11362</name>
</gene>
<feature type="transmembrane region" description="Helical" evidence="7">
    <location>
        <begin position="381"/>
        <end position="400"/>
    </location>
</feature>
<reference evidence="8 9" key="1">
    <citation type="submission" date="2016-10" db="EMBL/GenBank/DDBJ databases">
        <authorList>
            <person name="de Groot N.N."/>
        </authorList>
    </citation>
    <scope>NUCLEOTIDE SEQUENCE [LARGE SCALE GENOMIC DNA]</scope>
    <source>
        <strain evidence="8 9">DSM 18610</strain>
    </source>
</reference>
<dbReference type="PANTHER" id="PTHR11819:SF195">
    <property type="entry name" value="SODIUM_GLUCOSE COTRANSPORTER 4"/>
    <property type="match status" value="1"/>
</dbReference>